<keyword evidence="3" id="KW-0238">DNA-binding</keyword>
<dbReference type="Gene3D" id="3.40.190.290">
    <property type="match status" value="1"/>
</dbReference>
<evidence type="ECO:0000256" key="1">
    <source>
        <dbReference type="ARBA" id="ARBA00009437"/>
    </source>
</evidence>
<dbReference type="InterPro" id="IPR000847">
    <property type="entry name" value="LysR_HTH_N"/>
</dbReference>
<name>A0A7X0VHD8_9BACL</name>
<sequence length="305" mass="34093">MSLAKYEVLLKVVETGNLTRAAEALGFTQSGVSHAVHSLEREFGFGLLTRSRSGVKLTANGERVIKSIREIVNWNEQLKQEVAAVHGMEIGTVRIGTFTSVSVHWLPGIIKRYRRDYPAVEVKLMEGDYREIEDWIGDGQVDFGFLSLPTREGFDAIPLSEDRMLCLVPKEHPLGERTSISFAELAEEDFVMPKEGSDYDVKRVLRKAGIQPKIKYEAADDRAIIAMVENGLGVSVLPEMVLQAHQHHLSMLELEDRSCRTLGLAMQAVKDISPAARKFKEYARAWIDQWEQSRVKNVGGGPSNG</sequence>
<dbReference type="PANTHER" id="PTHR30346">
    <property type="entry name" value="TRANSCRIPTIONAL DUAL REGULATOR HCAR-RELATED"/>
    <property type="match status" value="1"/>
</dbReference>
<protein>
    <submittedName>
        <fullName evidence="6">LysR family transcriptional regulator</fullName>
    </submittedName>
</protein>
<dbReference type="EMBL" id="JACJVP010000043">
    <property type="protein sequence ID" value="MBB6674062.1"/>
    <property type="molecule type" value="Genomic_DNA"/>
</dbReference>
<dbReference type="RefSeq" id="WP_185671923.1">
    <property type="nucleotide sequence ID" value="NZ_JACJVP010000043.1"/>
</dbReference>
<dbReference type="CDD" id="cd05466">
    <property type="entry name" value="PBP2_LTTR_substrate"/>
    <property type="match status" value="1"/>
</dbReference>
<comment type="caution">
    <text evidence="6">The sequence shown here is derived from an EMBL/GenBank/DDBJ whole genome shotgun (WGS) entry which is preliminary data.</text>
</comment>
<evidence type="ECO:0000313" key="6">
    <source>
        <dbReference type="EMBL" id="MBB6674062.1"/>
    </source>
</evidence>
<evidence type="ECO:0000256" key="3">
    <source>
        <dbReference type="ARBA" id="ARBA00023125"/>
    </source>
</evidence>
<dbReference type="Pfam" id="PF03466">
    <property type="entry name" value="LysR_substrate"/>
    <property type="match status" value="1"/>
</dbReference>
<dbReference type="GO" id="GO:0003677">
    <property type="term" value="F:DNA binding"/>
    <property type="evidence" value="ECO:0007669"/>
    <property type="project" value="UniProtKB-KW"/>
</dbReference>
<feature type="domain" description="HTH lysR-type" evidence="5">
    <location>
        <begin position="1"/>
        <end position="58"/>
    </location>
</feature>
<keyword evidence="7" id="KW-1185">Reference proteome</keyword>
<dbReference type="Proteomes" id="UP000547209">
    <property type="component" value="Unassembled WGS sequence"/>
</dbReference>
<dbReference type="SUPFAM" id="SSF46785">
    <property type="entry name" value="Winged helix' DNA-binding domain"/>
    <property type="match status" value="1"/>
</dbReference>
<dbReference type="Gene3D" id="1.10.10.10">
    <property type="entry name" value="Winged helix-like DNA-binding domain superfamily/Winged helix DNA-binding domain"/>
    <property type="match status" value="1"/>
</dbReference>
<dbReference type="AlphaFoldDB" id="A0A7X0VHD8"/>
<comment type="similarity">
    <text evidence="1">Belongs to the LysR transcriptional regulatory family.</text>
</comment>
<dbReference type="InterPro" id="IPR005119">
    <property type="entry name" value="LysR_subst-bd"/>
</dbReference>
<dbReference type="InterPro" id="IPR036390">
    <property type="entry name" value="WH_DNA-bd_sf"/>
</dbReference>
<dbReference type="InterPro" id="IPR036388">
    <property type="entry name" value="WH-like_DNA-bd_sf"/>
</dbReference>
<reference evidence="6 7" key="1">
    <citation type="submission" date="2020-08" db="EMBL/GenBank/DDBJ databases">
        <title>Cohnella phylogeny.</title>
        <authorList>
            <person name="Dunlap C."/>
        </authorList>
    </citation>
    <scope>NUCLEOTIDE SEQUENCE [LARGE SCALE GENOMIC DNA]</scope>
    <source>
        <strain evidence="6 7">DSM 28246</strain>
    </source>
</reference>
<evidence type="ECO:0000313" key="7">
    <source>
        <dbReference type="Proteomes" id="UP000547209"/>
    </source>
</evidence>
<keyword evidence="2" id="KW-0805">Transcription regulation</keyword>
<proteinExistence type="inferred from homology"/>
<dbReference type="PROSITE" id="PS50931">
    <property type="entry name" value="HTH_LYSR"/>
    <property type="match status" value="1"/>
</dbReference>
<evidence type="ECO:0000256" key="2">
    <source>
        <dbReference type="ARBA" id="ARBA00023015"/>
    </source>
</evidence>
<gene>
    <name evidence="6" type="ORF">H7C19_25610</name>
</gene>
<dbReference type="GO" id="GO:0032993">
    <property type="term" value="C:protein-DNA complex"/>
    <property type="evidence" value="ECO:0007669"/>
    <property type="project" value="TreeGrafter"/>
</dbReference>
<dbReference type="PANTHER" id="PTHR30346:SF0">
    <property type="entry name" value="HCA OPERON TRANSCRIPTIONAL ACTIVATOR HCAR"/>
    <property type="match status" value="1"/>
</dbReference>
<evidence type="ECO:0000259" key="5">
    <source>
        <dbReference type="PROSITE" id="PS50931"/>
    </source>
</evidence>
<dbReference type="SUPFAM" id="SSF53850">
    <property type="entry name" value="Periplasmic binding protein-like II"/>
    <property type="match status" value="1"/>
</dbReference>
<organism evidence="6 7">
    <name type="scientific">Cohnella nanjingensis</name>
    <dbReference type="NCBI Taxonomy" id="1387779"/>
    <lineage>
        <taxon>Bacteria</taxon>
        <taxon>Bacillati</taxon>
        <taxon>Bacillota</taxon>
        <taxon>Bacilli</taxon>
        <taxon>Bacillales</taxon>
        <taxon>Paenibacillaceae</taxon>
        <taxon>Cohnella</taxon>
    </lineage>
</organism>
<accession>A0A7X0VHD8</accession>
<evidence type="ECO:0000256" key="4">
    <source>
        <dbReference type="ARBA" id="ARBA00023163"/>
    </source>
</evidence>
<dbReference type="PRINTS" id="PR00039">
    <property type="entry name" value="HTHLYSR"/>
</dbReference>
<keyword evidence="4" id="KW-0804">Transcription</keyword>
<dbReference type="Pfam" id="PF00126">
    <property type="entry name" value="HTH_1"/>
    <property type="match status" value="1"/>
</dbReference>
<dbReference type="GO" id="GO:0003700">
    <property type="term" value="F:DNA-binding transcription factor activity"/>
    <property type="evidence" value="ECO:0007669"/>
    <property type="project" value="InterPro"/>
</dbReference>